<dbReference type="Proteomes" id="UP000492821">
    <property type="component" value="Unassembled WGS sequence"/>
</dbReference>
<evidence type="ECO:0000313" key="3">
    <source>
        <dbReference type="Proteomes" id="UP000492821"/>
    </source>
</evidence>
<evidence type="ECO:0000259" key="2">
    <source>
        <dbReference type="PROSITE" id="PS50144"/>
    </source>
</evidence>
<dbReference type="AlphaFoldDB" id="A0A7E4VTM3"/>
<dbReference type="PROSITE" id="PS50097">
    <property type="entry name" value="BTB"/>
    <property type="match status" value="1"/>
</dbReference>
<dbReference type="Gene3D" id="2.60.210.10">
    <property type="entry name" value="Apoptosis, Tumor Necrosis Factor Receptor Associated Protein 2, Chain A"/>
    <property type="match status" value="1"/>
</dbReference>
<protein>
    <submittedName>
        <fullName evidence="4">BTB domain-containing protein</fullName>
    </submittedName>
</protein>
<dbReference type="InterPro" id="IPR000210">
    <property type="entry name" value="BTB/POZ_dom"/>
</dbReference>
<sequence>MSFTKLVRVFKDSDTFILNEADLTGKPVGKALNSPKRDVPRSERYKWWMSYYPAGYSSNERNHLSVFLKVNKPMTVKCTFKVDSANIQKSFTTFANLNGKGIYKYLTHETLRPLFVDGQLSITCEVELEVPVPFMSLKPCLVQFSEHVPTDFALVVDSERVQVHKGLLSLMSPVFHAMLTHDTTESRNGEVVITDFDCDTVKTVIDFCYGRKVDTTSVETVFNILRFADKYDIKAVTSLVEKLPQQCLSIDTFVAIVRYADDCLKDELYDECCSFFKEHQSQIVKHKKFTVLAPHFIAKLLKKAFGLKTQFDVLLHADASGMTYILDPLEQPILESLSLETFCPIVNYAWECSRDKLKKACVNFFNEHLCQISVMPSFVELPPFVIQGLMKERLLESSNTKSIKSMASKTVDRCNVI</sequence>
<dbReference type="SUPFAM" id="SSF54695">
    <property type="entry name" value="POZ domain"/>
    <property type="match status" value="1"/>
</dbReference>
<dbReference type="SMART" id="SM00225">
    <property type="entry name" value="BTB"/>
    <property type="match status" value="1"/>
</dbReference>
<dbReference type="SUPFAM" id="SSF49599">
    <property type="entry name" value="TRAF domain-like"/>
    <property type="match status" value="1"/>
</dbReference>
<dbReference type="PANTHER" id="PTHR45632">
    <property type="entry name" value="LD33804P"/>
    <property type="match status" value="1"/>
</dbReference>
<name>A0A7E4VTM3_PANRE</name>
<dbReference type="CDD" id="cd18186">
    <property type="entry name" value="BTB_POZ_ZBTB_KLHL-like"/>
    <property type="match status" value="1"/>
</dbReference>
<dbReference type="WBParaSite" id="Pan_g3211.t1">
    <property type="protein sequence ID" value="Pan_g3211.t1"/>
    <property type="gene ID" value="Pan_g3211"/>
</dbReference>
<proteinExistence type="predicted"/>
<dbReference type="Pfam" id="PF00651">
    <property type="entry name" value="BTB"/>
    <property type="match status" value="1"/>
</dbReference>
<dbReference type="InterPro" id="IPR008974">
    <property type="entry name" value="TRAF-like"/>
</dbReference>
<keyword evidence="3" id="KW-1185">Reference proteome</keyword>
<evidence type="ECO:0000313" key="4">
    <source>
        <dbReference type="WBParaSite" id="Pan_g3211.t1"/>
    </source>
</evidence>
<accession>A0A7E4VTM3</accession>
<dbReference type="CDD" id="cd00121">
    <property type="entry name" value="MATH"/>
    <property type="match status" value="1"/>
</dbReference>
<dbReference type="PROSITE" id="PS50144">
    <property type="entry name" value="MATH"/>
    <property type="match status" value="1"/>
</dbReference>
<reference evidence="3" key="1">
    <citation type="journal article" date="2013" name="Genetics">
        <title>The draft genome and transcriptome of Panagrellus redivivus are shaped by the harsh demands of a free-living lifestyle.</title>
        <authorList>
            <person name="Srinivasan J."/>
            <person name="Dillman A.R."/>
            <person name="Macchietto M.G."/>
            <person name="Heikkinen L."/>
            <person name="Lakso M."/>
            <person name="Fracchia K.M."/>
            <person name="Antoshechkin I."/>
            <person name="Mortazavi A."/>
            <person name="Wong G."/>
            <person name="Sternberg P.W."/>
        </authorList>
    </citation>
    <scope>NUCLEOTIDE SEQUENCE [LARGE SCALE GENOMIC DNA]</scope>
    <source>
        <strain evidence="3">MT8872</strain>
    </source>
</reference>
<feature type="domain" description="BTB" evidence="1">
    <location>
        <begin position="150"/>
        <end position="217"/>
    </location>
</feature>
<dbReference type="CDD" id="cd14733">
    <property type="entry name" value="BACK"/>
    <property type="match status" value="1"/>
</dbReference>
<evidence type="ECO:0000259" key="1">
    <source>
        <dbReference type="PROSITE" id="PS50097"/>
    </source>
</evidence>
<dbReference type="Gene3D" id="3.30.710.10">
    <property type="entry name" value="Potassium Channel Kv1.1, Chain A"/>
    <property type="match status" value="1"/>
</dbReference>
<organism evidence="3 4">
    <name type="scientific">Panagrellus redivivus</name>
    <name type="common">Microworm</name>
    <dbReference type="NCBI Taxonomy" id="6233"/>
    <lineage>
        <taxon>Eukaryota</taxon>
        <taxon>Metazoa</taxon>
        <taxon>Ecdysozoa</taxon>
        <taxon>Nematoda</taxon>
        <taxon>Chromadorea</taxon>
        <taxon>Rhabditida</taxon>
        <taxon>Tylenchina</taxon>
        <taxon>Panagrolaimomorpha</taxon>
        <taxon>Panagrolaimoidea</taxon>
        <taxon>Panagrolaimidae</taxon>
        <taxon>Panagrellus</taxon>
    </lineage>
</organism>
<feature type="domain" description="MATH" evidence="2">
    <location>
        <begin position="13"/>
        <end position="126"/>
    </location>
</feature>
<reference evidence="4" key="2">
    <citation type="submission" date="2020-10" db="UniProtKB">
        <authorList>
            <consortium name="WormBaseParasite"/>
        </authorList>
    </citation>
    <scope>IDENTIFICATION</scope>
</reference>
<dbReference type="InterPro" id="IPR011333">
    <property type="entry name" value="SKP1/BTB/POZ_sf"/>
</dbReference>
<dbReference type="InterPro" id="IPR002083">
    <property type="entry name" value="MATH/TRAF_dom"/>
</dbReference>